<dbReference type="InterPro" id="IPR023346">
    <property type="entry name" value="Lysozyme-like_dom_sf"/>
</dbReference>
<reference evidence="3" key="1">
    <citation type="journal article" date="2015" name="Nature">
        <title>Complex archaea that bridge the gap between prokaryotes and eukaryotes.</title>
        <authorList>
            <person name="Spang A."/>
            <person name="Saw J.H."/>
            <person name="Jorgensen S.L."/>
            <person name="Zaremba-Niedzwiedzka K."/>
            <person name="Martijn J."/>
            <person name="Lind A.E."/>
            <person name="van Eijk R."/>
            <person name="Schleper C."/>
            <person name="Guy L."/>
            <person name="Ettema T.J."/>
        </authorList>
    </citation>
    <scope>NUCLEOTIDE SEQUENCE</scope>
</reference>
<evidence type="ECO:0000259" key="2">
    <source>
        <dbReference type="Pfam" id="PF09374"/>
    </source>
</evidence>
<dbReference type="AlphaFoldDB" id="A0A0F9JYF9"/>
<proteinExistence type="predicted"/>
<organism evidence="3">
    <name type="scientific">marine sediment metagenome</name>
    <dbReference type="NCBI Taxonomy" id="412755"/>
    <lineage>
        <taxon>unclassified sequences</taxon>
        <taxon>metagenomes</taxon>
        <taxon>ecological metagenomes</taxon>
    </lineage>
</organism>
<dbReference type="Gene3D" id="1.20.141.10">
    <property type="entry name" value="Chitosanase, subunit A, domain 1"/>
    <property type="match status" value="1"/>
</dbReference>
<feature type="domain" description="Peptidoglycan binding" evidence="2">
    <location>
        <begin position="96"/>
        <end position="177"/>
    </location>
</feature>
<accession>A0A0F9JYF9</accession>
<dbReference type="EMBL" id="LAZR01009081">
    <property type="protein sequence ID" value="KKM74794.1"/>
    <property type="molecule type" value="Genomic_DNA"/>
</dbReference>
<dbReference type="SUPFAM" id="SSF53955">
    <property type="entry name" value="Lysozyme-like"/>
    <property type="match status" value="1"/>
</dbReference>
<comment type="caution">
    <text evidence="3">The sequence shown here is derived from an EMBL/GenBank/DDBJ whole genome shotgun (WGS) entry which is preliminary data.</text>
</comment>
<dbReference type="Pfam" id="PF05838">
    <property type="entry name" value="Glyco_hydro_108"/>
    <property type="match status" value="1"/>
</dbReference>
<feature type="domain" description="TtsA-like Glycoside hydrolase family 108" evidence="1">
    <location>
        <begin position="10"/>
        <end position="90"/>
    </location>
</feature>
<protein>
    <submittedName>
        <fullName evidence="3">Uncharacterized protein</fullName>
    </submittedName>
</protein>
<evidence type="ECO:0000259" key="1">
    <source>
        <dbReference type="Pfam" id="PF05838"/>
    </source>
</evidence>
<name>A0A0F9JYF9_9ZZZZ</name>
<dbReference type="InterPro" id="IPR008565">
    <property type="entry name" value="TtsA-like_GH18_dom"/>
</dbReference>
<sequence>MSFKKAWAETGRAEGGYVDDPSDSGGATNWGITEKVARKHGYTGHMRDLPKPLAVQIAKKAYWDVMKLDDIAALSGPIALEMFDTGFNAGTSRSGKFLQRALSALNRLQKDYPDVVVDGAIGNKTVGALKAFMDKRGAKGETVMLRTLNGLQLAFYVGLVERREKDEKFLFGWIFHRVKI</sequence>
<dbReference type="CDD" id="cd13926">
    <property type="entry name" value="N-acetylmuramidase_GH108"/>
    <property type="match status" value="1"/>
</dbReference>
<dbReference type="Pfam" id="PF09374">
    <property type="entry name" value="PG_binding_3"/>
    <property type="match status" value="1"/>
</dbReference>
<evidence type="ECO:0000313" key="3">
    <source>
        <dbReference type="EMBL" id="KKM74794.1"/>
    </source>
</evidence>
<dbReference type="InterPro" id="IPR018537">
    <property type="entry name" value="Peptidoglycan-bd_3"/>
</dbReference>
<gene>
    <name evidence="3" type="ORF">LCGC14_1396780</name>
</gene>